<dbReference type="PANTHER" id="PTHR18934">
    <property type="entry name" value="ATP-DEPENDENT RNA HELICASE"/>
    <property type="match status" value="1"/>
</dbReference>
<protein>
    <recommendedName>
        <fullName evidence="2">RNA helicase</fullName>
        <ecNumber evidence="2">3.6.4.13</ecNumber>
    </recommendedName>
</protein>
<dbReference type="GO" id="GO:0003723">
    <property type="term" value="F:RNA binding"/>
    <property type="evidence" value="ECO:0007669"/>
    <property type="project" value="TreeGrafter"/>
</dbReference>
<dbReference type="FunFam" id="1.20.120.1080:FF:000003">
    <property type="entry name" value="Pre-mRNA-splicing factor ATP-dependent RNA helicase PRP43"/>
    <property type="match status" value="1"/>
</dbReference>
<evidence type="ECO:0000259" key="14">
    <source>
        <dbReference type="PROSITE" id="PS51192"/>
    </source>
</evidence>
<evidence type="ECO:0000256" key="1">
    <source>
        <dbReference type="ARBA" id="ARBA00004123"/>
    </source>
</evidence>
<dbReference type="InterPro" id="IPR048333">
    <property type="entry name" value="HA2_WH"/>
</dbReference>
<dbReference type="PANTHER" id="PTHR18934:SF109">
    <property type="entry name" value="ATP-DEPENDENT RNA HELICASE DHX15 HOMOLOG"/>
    <property type="match status" value="1"/>
</dbReference>
<dbReference type="Pfam" id="PF21010">
    <property type="entry name" value="HA2_C"/>
    <property type="match status" value="1"/>
</dbReference>
<dbReference type="SMART" id="SM00490">
    <property type="entry name" value="HELICc"/>
    <property type="match status" value="1"/>
</dbReference>
<keyword evidence="5" id="KW-0378">Hydrolase</keyword>
<dbReference type="GO" id="GO:0000390">
    <property type="term" value="P:spliceosomal complex disassembly"/>
    <property type="evidence" value="ECO:0007669"/>
    <property type="project" value="UniProtKB-ARBA"/>
</dbReference>
<dbReference type="FunFam" id="3.40.50.300:FF:000324">
    <property type="entry name" value="pre-mRNA-splicing factor ATP-dependent RNA helicase DHX15"/>
    <property type="match status" value="1"/>
</dbReference>
<evidence type="ECO:0000256" key="12">
    <source>
        <dbReference type="ARBA" id="ARBA00055599"/>
    </source>
</evidence>
<dbReference type="EMBL" id="CAUWAG010000018">
    <property type="protein sequence ID" value="CAJ2512022.1"/>
    <property type="molecule type" value="Genomic_DNA"/>
</dbReference>
<feature type="compositionally biased region" description="Basic and acidic residues" evidence="13">
    <location>
        <begin position="11"/>
        <end position="40"/>
    </location>
</feature>
<dbReference type="Pfam" id="PF04408">
    <property type="entry name" value="WHD_HA2"/>
    <property type="match status" value="1"/>
</dbReference>
<keyword evidence="4" id="KW-0547">Nucleotide-binding</keyword>
<dbReference type="SUPFAM" id="SSF52540">
    <property type="entry name" value="P-loop containing nucleoside triphosphate hydrolases"/>
    <property type="match status" value="1"/>
</dbReference>
<dbReference type="CDD" id="cd17973">
    <property type="entry name" value="DEXHc_DHX15"/>
    <property type="match status" value="1"/>
</dbReference>
<dbReference type="InterPro" id="IPR002464">
    <property type="entry name" value="DNA/RNA_helicase_DEAH_CS"/>
</dbReference>
<dbReference type="PROSITE" id="PS51194">
    <property type="entry name" value="HELICASE_CTER"/>
    <property type="match status" value="1"/>
</dbReference>
<evidence type="ECO:0000256" key="13">
    <source>
        <dbReference type="SAM" id="MobiDB-lite"/>
    </source>
</evidence>
<dbReference type="Pfam" id="PF00270">
    <property type="entry name" value="DEAD"/>
    <property type="match status" value="1"/>
</dbReference>
<dbReference type="InterPro" id="IPR007502">
    <property type="entry name" value="Helicase-assoc_dom"/>
</dbReference>
<evidence type="ECO:0000256" key="10">
    <source>
        <dbReference type="ARBA" id="ARBA00024333"/>
    </source>
</evidence>
<dbReference type="GO" id="GO:0016787">
    <property type="term" value="F:hydrolase activity"/>
    <property type="evidence" value="ECO:0007669"/>
    <property type="project" value="UniProtKB-KW"/>
</dbReference>
<evidence type="ECO:0000256" key="6">
    <source>
        <dbReference type="ARBA" id="ARBA00022806"/>
    </source>
</evidence>
<dbReference type="GO" id="GO:0071014">
    <property type="term" value="C:post-mRNA release spliceosomal complex"/>
    <property type="evidence" value="ECO:0007669"/>
    <property type="project" value="UniProtKB-ARBA"/>
</dbReference>
<comment type="subcellular location">
    <subcellularLocation>
        <location evidence="1">Nucleus</location>
    </subcellularLocation>
</comment>
<evidence type="ECO:0000313" key="16">
    <source>
        <dbReference type="EMBL" id="CAJ2512022.1"/>
    </source>
</evidence>
<name>A0AAI8VVU3_9PEZI</name>
<comment type="similarity">
    <text evidence="10">Belongs to the DEAD box helicase family. DEAH subfamily. DDX15/PRP43 sub-subfamily.</text>
</comment>
<sequence>MTDSRNQKAGAIDRKRSSSDRETDSPVKRIKTEPRGDEQPKYNPYLAHWDEGIDNKDGIVSEGDPLKNFKRRESTAKQAFEAESGDNNPFTGQPHSQQYFGILKSRRNLPVHKQRQEFLDLYQKAQILVFVGETGSGKTTQIPQYVVYDELPHLNHKMVACTQPRRVAAMSVAQRVANELDVNLGEEVGYSIRFEDKTGPKTMLKYMTDGMLLREAMHDNNMSRYSCIILDEAHERTLATDILMALLKQITQRRPDLKLIVMSATLDAEKFQRYFFDAPLLAVPGRTFPVEIYYTPEPEKDYVEGAIRTVLQIHAGESEGDILLFLTGEEEIEDTCRKISLEVDELIRETDAGPMTVYPLYGTLPPHQQQRIFDPAPNPLRKGGKPGRKCIVSTNIAETSLTIDGIVYVVDPGFSKQKIYNPRLRVESLLVSAISKASAQQRAGRAGRTKPGKAFRLYTEKAFKEELIEQTYPEILRSNLANTVLELKKLGVEDLVHFDLMDPPAPETMMRALEELNYLACLDDEGELTPLGAMASAFPLDPSLAVMLISSPEFYCSNEMLSITALLSVPQLFVRPAQKRREADEMKNLFQHPEGDHLTMLNVYHAFKGIVNQGQDAKKWCHEHYLSFRHLSSADNVRAQLKRIMETNGLDLVSTDFNDKNYYNNIRRALVTGFFMQVAKRENNKIYRTLKDNNQAVMLHPSTVLKADYDWVVYNEFVLTSKQYIRTVTRISPEWLLELAPVYYDLDSWEGQKDVKLALKAVADKMRRRAAMKGGR</sequence>
<comment type="caution">
    <text evidence="16">The sequence shown here is derived from an EMBL/GenBank/DDBJ whole genome shotgun (WGS) entry which is preliminary data.</text>
</comment>
<organism evidence="16 17">
    <name type="scientific">Anthostomella pinea</name>
    <dbReference type="NCBI Taxonomy" id="933095"/>
    <lineage>
        <taxon>Eukaryota</taxon>
        <taxon>Fungi</taxon>
        <taxon>Dikarya</taxon>
        <taxon>Ascomycota</taxon>
        <taxon>Pezizomycotina</taxon>
        <taxon>Sordariomycetes</taxon>
        <taxon>Xylariomycetidae</taxon>
        <taxon>Xylariales</taxon>
        <taxon>Xylariaceae</taxon>
        <taxon>Anthostomella</taxon>
    </lineage>
</organism>
<keyword evidence="7" id="KW-0067">ATP-binding</keyword>
<dbReference type="SMART" id="SM00487">
    <property type="entry name" value="DEXDc"/>
    <property type="match status" value="1"/>
</dbReference>
<keyword evidence="9" id="KW-0539">Nucleus</keyword>
<gene>
    <name evidence="16" type="ORF">KHLLAP_LOCUS12490</name>
</gene>
<dbReference type="InterPro" id="IPR014001">
    <property type="entry name" value="Helicase_ATP-bd"/>
</dbReference>
<comment type="function">
    <text evidence="12">Pre-mRNA processing factor involved in disassembly of spliceosomes after the release of mature mRNA.</text>
</comment>
<keyword evidence="8" id="KW-0508">mRNA splicing</keyword>
<evidence type="ECO:0000256" key="4">
    <source>
        <dbReference type="ARBA" id="ARBA00022741"/>
    </source>
</evidence>
<feature type="region of interest" description="Disordered" evidence="13">
    <location>
        <begin position="1"/>
        <end position="49"/>
    </location>
</feature>
<dbReference type="GO" id="GO:0005524">
    <property type="term" value="F:ATP binding"/>
    <property type="evidence" value="ECO:0007669"/>
    <property type="project" value="UniProtKB-KW"/>
</dbReference>
<dbReference type="InterPro" id="IPR044756">
    <property type="entry name" value="DHX15_DEXHc"/>
</dbReference>
<dbReference type="Proteomes" id="UP001295740">
    <property type="component" value="Unassembled WGS sequence"/>
</dbReference>
<dbReference type="InterPro" id="IPR001650">
    <property type="entry name" value="Helicase_C-like"/>
</dbReference>
<dbReference type="PROSITE" id="PS00690">
    <property type="entry name" value="DEAH_ATP_HELICASE"/>
    <property type="match status" value="1"/>
</dbReference>
<evidence type="ECO:0000256" key="5">
    <source>
        <dbReference type="ARBA" id="ARBA00022801"/>
    </source>
</evidence>
<dbReference type="SMART" id="SM00847">
    <property type="entry name" value="HA2"/>
    <property type="match status" value="1"/>
</dbReference>
<dbReference type="InterPro" id="IPR011545">
    <property type="entry name" value="DEAD/DEAH_box_helicase_dom"/>
</dbReference>
<evidence type="ECO:0000256" key="8">
    <source>
        <dbReference type="ARBA" id="ARBA00023187"/>
    </source>
</evidence>
<dbReference type="Pfam" id="PF00271">
    <property type="entry name" value="Helicase_C"/>
    <property type="match status" value="1"/>
</dbReference>
<accession>A0AAI8VVU3</accession>
<proteinExistence type="inferred from homology"/>
<dbReference type="PROSITE" id="PS51192">
    <property type="entry name" value="HELICASE_ATP_BIND_1"/>
    <property type="match status" value="1"/>
</dbReference>
<evidence type="ECO:0000256" key="9">
    <source>
        <dbReference type="ARBA" id="ARBA00023242"/>
    </source>
</evidence>
<dbReference type="GO" id="GO:0003724">
    <property type="term" value="F:RNA helicase activity"/>
    <property type="evidence" value="ECO:0007669"/>
    <property type="project" value="UniProtKB-EC"/>
</dbReference>
<dbReference type="Gene3D" id="3.40.50.300">
    <property type="entry name" value="P-loop containing nucleotide triphosphate hydrolases"/>
    <property type="match status" value="2"/>
</dbReference>
<evidence type="ECO:0000256" key="3">
    <source>
        <dbReference type="ARBA" id="ARBA00022664"/>
    </source>
</evidence>
<evidence type="ECO:0000259" key="15">
    <source>
        <dbReference type="PROSITE" id="PS51194"/>
    </source>
</evidence>
<dbReference type="InterPro" id="IPR011709">
    <property type="entry name" value="DEAD-box_helicase_OB_fold"/>
</dbReference>
<feature type="domain" description="Helicase C-terminal" evidence="15">
    <location>
        <begin position="309"/>
        <end position="491"/>
    </location>
</feature>
<reference evidence="16" key="1">
    <citation type="submission" date="2023-10" db="EMBL/GenBank/DDBJ databases">
        <authorList>
            <person name="Hackl T."/>
        </authorList>
    </citation>
    <scope>NUCLEOTIDE SEQUENCE</scope>
</reference>
<dbReference type="InterPro" id="IPR027417">
    <property type="entry name" value="P-loop_NTPase"/>
</dbReference>
<dbReference type="FunFam" id="3.40.50.300:FF:000007">
    <property type="entry name" value="Pre-mRNA-splicing factor ATP-dependent RNA helicase"/>
    <property type="match status" value="1"/>
</dbReference>
<dbReference type="Gene3D" id="1.20.120.1080">
    <property type="match status" value="1"/>
</dbReference>
<dbReference type="CDD" id="cd18791">
    <property type="entry name" value="SF2_C_RHA"/>
    <property type="match status" value="1"/>
</dbReference>
<evidence type="ECO:0000256" key="7">
    <source>
        <dbReference type="ARBA" id="ARBA00022840"/>
    </source>
</evidence>
<evidence type="ECO:0000313" key="17">
    <source>
        <dbReference type="Proteomes" id="UP001295740"/>
    </source>
</evidence>
<evidence type="ECO:0000256" key="11">
    <source>
        <dbReference type="ARBA" id="ARBA00047984"/>
    </source>
</evidence>
<dbReference type="EC" id="3.6.4.13" evidence="2"/>
<dbReference type="AlphaFoldDB" id="A0AAI8VVU3"/>
<evidence type="ECO:0000256" key="2">
    <source>
        <dbReference type="ARBA" id="ARBA00012552"/>
    </source>
</evidence>
<dbReference type="Pfam" id="PF07717">
    <property type="entry name" value="OB_NTP_bind"/>
    <property type="match status" value="1"/>
</dbReference>
<keyword evidence="3" id="KW-0507">mRNA processing</keyword>
<keyword evidence="6" id="KW-0347">Helicase</keyword>
<comment type="catalytic activity">
    <reaction evidence="11">
        <text>ATP + H2O = ADP + phosphate + H(+)</text>
        <dbReference type="Rhea" id="RHEA:13065"/>
        <dbReference type="ChEBI" id="CHEBI:15377"/>
        <dbReference type="ChEBI" id="CHEBI:15378"/>
        <dbReference type="ChEBI" id="CHEBI:30616"/>
        <dbReference type="ChEBI" id="CHEBI:43474"/>
        <dbReference type="ChEBI" id="CHEBI:456216"/>
        <dbReference type="EC" id="3.6.4.13"/>
    </reaction>
</comment>
<feature type="domain" description="Helicase ATP-binding" evidence="14">
    <location>
        <begin position="119"/>
        <end position="284"/>
    </location>
</feature>
<keyword evidence="17" id="KW-1185">Reference proteome</keyword>